<gene>
    <name evidence="13" type="ORF">M427DRAFT_277024</name>
</gene>
<dbReference type="AlphaFoldDB" id="A0A139AYD3"/>
<evidence type="ECO:0000256" key="9">
    <source>
        <dbReference type="PROSITE-ProRule" id="PRU00282"/>
    </source>
</evidence>
<organism evidence="13 14">
    <name type="scientific">Gonapodya prolifera (strain JEL478)</name>
    <name type="common">Monoblepharis prolifera</name>
    <dbReference type="NCBI Taxonomy" id="1344416"/>
    <lineage>
        <taxon>Eukaryota</taxon>
        <taxon>Fungi</taxon>
        <taxon>Fungi incertae sedis</taxon>
        <taxon>Chytridiomycota</taxon>
        <taxon>Chytridiomycota incertae sedis</taxon>
        <taxon>Monoblepharidomycetes</taxon>
        <taxon>Monoblepharidales</taxon>
        <taxon>Gonapodyaceae</taxon>
        <taxon>Gonapodya</taxon>
    </lineage>
</organism>
<comment type="similarity">
    <text evidence="10">Belongs to the mitochondrial carrier (TC 2.A.29) family.</text>
</comment>
<evidence type="ECO:0000256" key="8">
    <source>
        <dbReference type="ARBA" id="ARBA00023136"/>
    </source>
</evidence>
<feature type="compositionally biased region" description="Low complexity" evidence="11">
    <location>
        <begin position="11"/>
        <end position="25"/>
    </location>
</feature>
<feature type="repeat" description="Solcar" evidence="9">
    <location>
        <begin position="229"/>
        <end position="320"/>
    </location>
</feature>
<dbReference type="InterPro" id="IPR023395">
    <property type="entry name" value="MCP_dom_sf"/>
</dbReference>
<keyword evidence="4" id="KW-0677">Repeat</keyword>
<dbReference type="InterPro" id="IPR011992">
    <property type="entry name" value="EF-hand-dom_pair"/>
</dbReference>
<dbReference type="Pfam" id="PF00153">
    <property type="entry name" value="Mito_carr"/>
    <property type="match status" value="3"/>
</dbReference>
<keyword evidence="14" id="KW-1185">Reference proteome</keyword>
<reference evidence="13 14" key="1">
    <citation type="journal article" date="2015" name="Genome Biol. Evol.">
        <title>Phylogenomic analyses indicate that early fungi evolved digesting cell walls of algal ancestors of land plants.</title>
        <authorList>
            <person name="Chang Y."/>
            <person name="Wang S."/>
            <person name="Sekimoto S."/>
            <person name="Aerts A.L."/>
            <person name="Choi C."/>
            <person name="Clum A."/>
            <person name="LaButti K.M."/>
            <person name="Lindquist E.A."/>
            <person name="Yee Ngan C."/>
            <person name="Ohm R.A."/>
            <person name="Salamov A.A."/>
            <person name="Grigoriev I.V."/>
            <person name="Spatafora J.W."/>
            <person name="Berbee M.L."/>
        </authorList>
    </citation>
    <scope>NUCLEOTIDE SEQUENCE [LARGE SCALE GENOMIC DNA]</scope>
    <source>
        <strain evidence="13 14">JEL478</strain>
    </source>
</reference>
<evidence type="ECO:0000256" key="3">
    <source>
        <dbReference type="ARBA" id="ARBA00022692"/>
    </source>
</evidence>
<dbReference type="PROSITE" id="PS00018">
    <property type="entry name" value="EF_HAND_1"/>
    <property type="match status" value="3"/>
</dbReference>
<proteinExistence type="inferred from homology"/>
<feature type="domain" description="EF-hand" evidence="12">
    <location>
        <begin position="122"/>
        <end position="157"/>
    </location>
</feature>
<dbReference type="Proteomes" id="UP000070544">
    <property type="component" value="Unassembled WGS sequence"/>
</dbReference>
<dbReference type="PRINTS" id="PR00926">
    <property type="entry name" value="MITOCARRIER"/>
</dbReference>
<keyword evidence="6" id="KW-1133">Transmembrane helix</keyword>
<evidence type="ECO:0000256" key="11">
    <source>
        <dbReference type="SAM" id="MobiDB-lite"/>
    </source>
</evidence>
<dbReference type="OrthoDB" id="270584at2759"/>
<comment type="subcellular location">
    <subcellularLocation>
        <location evidence="1">Mitochondrion inner membrane</location>
        <topology evidence="1">Multi-pass membrane protein</topology>
    </subcellularLocation>
</comment>
<evidence type="ECO:0000256" key="1">
    <source>
        <dbReference type="ARBA" id="ARBA00004448"/>
    </source>
</evidence>
<name>A0A139AYD3_GONPJ</name>
<dbReference type="PANTHER" id="PTHR24089">
    <property type="entry name" value="SOLUTE CARRIER FAMILY 25"/>
    <property type="match status" value="1"/>
</dbReference>
<dbReference type="SUPFAM" id="SSF47473">
    <property type="entry name" value="EF-hand"/>
    <property type="match status" value="1"/>
</dbReference>
<feature type="repeat" description="Solcar" evidence="9">
    <location>
        <begin position="484"/>
        <end position="573"/>
    </location>
</feature>
<sequence>MHAATRKRQLSTTSTSPESHTSPSSMPRTLSEVIAREDPVKRGNMVTSLWQQIDTDRSGFLTLSELKAFLEQLSSSASKKASATTRDNLPNIELLATELLESADTSGDELVGYAEFEDFLLRKEKDLYRIFQETDIDGSGYLSKSEVKEVLEKAGLTVADQDVAQFFHILDKDRSGTLDFYELRDAFFFQAKSPDFTSLFVAYQNVYDPSISIDGVVTATPSRKPTTAGDYTRFYVEGGVAGAISRTLTAPLDRLRTLYQTSLRGRGRVREAIQHLRKAVAEINAHEGSAGFLRGNLLNVAKVVPEIAVTYLSFTSLKALFAALEDRKDPSHLAMFVAGGMSGTLTVASVYPLETLRTRLMVSESGSSTSTSTSAAISSRSAGDYWKTLNQEAESVASKTKATKLALTAKGHVEESGSVILTAARELYQEGGVKAFYRGILPASIGVFPFMAINMNMFEAARNYLTSRGQSDSDSASSLSSTSSEVPILLAAGTVSSTLASLVTYPLQLCRIRMQAQGTTGHNVVYRSSWDCFKQTYREGGVRALYRGLPVSLLKCVPNTSLSFVVYELTRKISQQYGLDV</sequence>
<dbReference type="GO" id="GO:0005743">
    <property type="term" value="C:mitochondrial inner membrane"/>
    <property type="evidence" value="ECO:0007669"/>
    <property type="project" value="UniProtKB-SubCell"/>
</dbReference>
<dbReference type="Pfam" id="PF13499">
    <property type="entry name" value="EF-hand_7"/>
    <property type="match status" value="2"/>
</dbReference>
<keyword evidence="7" id="KW-0496">Mitochondrion</keyword>
<dbReference type="SMART" id="SM00054">
    <property type="entry name" value="EFh"/>
    <property type="match status" value="4"/>
</dbReference>
<dbReference type="InterPro" id="IPR002067">
    <property type="entry name" value="MCP"/>
</dbReference>
<feature type="domain" description="EF-hand" evidence="12">
    <location>
        <begin position="41"/>
        <end position="76"/>
    </location>
</feature>
<evidence type="ECO:0000256" key="4">
    <source>
        <dbReference type="ARBA" id="ARBA00022737"/>
    </source>
</evidence>
<evidence type="ECO:0000256" key="10">
    <source>
        <dbReference type="RuleBase" id="RU000488"/>
    </source>
</evidence>
<keyword evidence="3 9" id="KW-0812">Transmembrane</keyword>
<evidence type="ECO:0000256" key="5">
    <source>
        <dbReference type="ARBA" id="ARBA00022837"/>
    </source>
</evidence>
<dbReference type="Gene3D" id="1.10.238.10">
    <property type="entry name" value="EF-hand"/>
    <property type="match status" value="2"/>
</dbReference>
<dbReference type="PROSITE" id="PS50222">
    <property type="entry name" value="EF_HAND_2"/>
    <property type="match status" value="3"/>
</dbReference>
<evidence type="ECO:0000256" key="6">
    <source>
        <dbReference type="ARBA" id="ARBA00022989"/>
    </source>
</evidence>
<dbReference type="GO" id="GO:0005509">
    <property type="term" value="F:calcium ion binding"/>
    <property type="evidence" value="ECO:0007669"/>
    <property type="project" value="InterPro"/>
</dbReference>
<feature type="region of interest" description="Disordered" evidence="11">
    <location>
        <begin position="1"/>
        <end position="30"/>
    </location>
</feature>
<feature type="repeat" description="Solcar" evidence="9">
    <location>
        <begin position="330"/>
        <end position="464"/>
    </location>
</feature>
<dbReference type="CDD" id="cd00051">
    <property type="entry name" value="EFh"/>
    <property type="match status" value="1"/>
</dbReference>
<dbReference type="SUPFAM" id="SSF103506">
    <property type="entry name" value="Mitochondrial carrier"/>
    <property type="match status" value="1"/>
</dbReference>
<dbReference type="STRING" id="1344416.A0A139AYD3"/>
<keyword evidence="8 9" id="KW-0472">Membrane</keyword>
<dbReference type="InterPro" id="IPR002048">
    <property type="entry name" value="EF_hand_dom"/>
</dbReference>
<evidence type="ECO:0000259" key="12">
    <source>
        <dbReference type="PROSITE" id="PS50222"/>
    </source>
</evidence>
<evidence type="ECO:0000256" key="2">
    <source>
        <dbReference type="ARBA" id="ARBA00022448"/>
    </source>
</evidence>
<dbReference type="InterPro" id="IPR018247">
    <property type="entry name" value="EF_Hand_1_Ca_BS"/>
</dbReference>
<evidence type="ECO:0000256" key="7">
    <source>
        <dbReference type="ARBA" id="ARBA00023128"/>
    </source>
</evidence>
<dbReference type="EMBL" id="KQ965732">
    <property type="protein sequence ID" value="KXS21714.1"/>
    <property type="molecule type" value="Genomic_DNA"/>
</dbReference>
<keyword evidence="2 10" id="KW-0813">Transport</keyword>
<dbReference type="Gene3D" id="1.50.40.10">
    <property type="entry name" value="Mitochondrial carrier domain"/>
    <property type="match status" value="1"/>
</dbReference>
<dbReference type="GO" id="GO:0055085">
    <property type="term" value="P:transmembrane transport"/>
    <property type="evidence" value="ECO:0007669"/>
    <property type="project" value="InterPro"/>
</dbReference>
<dbReference type="InterPro" id="IPR018108">
    <property type="entry name" value="MCP_transmembrane"/>
</dbReference>
<accession>A0A139AYD3</accession>
<evidence type="ECO:0000313" key="14">
    <source>
        <dbReference type="Proteomes" id="UP000070544"/>
    </source>
</evidence>
<feature type="domain" description="EF-hand" evidence="12">
    <location>
        <begin position="158"/>
        <end position="193"/>
    </location>
</feature>
<keyword evidence="5" id="KW-0106">Calcium</keyword>
<dbReference type="PROSITE" id="PS50920">
    <property type="entry name" value="SOLCAR"/>
    <property type="match status" value="3"/>
</dbReference>
<protein>
    <submittedName>
        <fullName evidence="13">Mitochondrial carrier</fullName>
    </submittedName>
</protein>
<evidence type="ECO:0000313" key="13">
    <source>
        <dbReference type="EMBL" id="KXS21714.1"/>
    </source>
</evidence>